<evidence type="ECO:0008006" key="4">
    <source>
        <dbReference type="Google" id="ProtNLM"/>
    </source>
</evidence>
<protein>
    <recommendedName>
        <fullName evidence="4">Transcription factor domain-containing protein</fullName>
    </recommendedName>
</protein>
<sequence length="470" mass="53111">MALKKKKKKNSDRYADFTFVNISRPDDSRQRSTQRIVRHHVMARVAESRKKPPRFVTLAVRLPSAEVDSVVIEDNEEASAHRAGQDLHCYEEVPRSLHPYALFPVETNGRARQLIQFMQIEGEYLYRPFRNEWFTMAVIDCTAFYLSLANAALFFHQMTERRGCEYGDFEESSRYLSLCLNQVAQRLGRESHNISQGVITTVLGFLCHDSTVGRWDRYAVHMKGLDNIIRLRGGLQALNSNTVMFASWYGQPVNKLLARIRNASEGLADTAFALEKAAQLAAFVNVDRGNPLFWKAGATAANRITPVLHFLLSLRRPTDEDSYSYPFSEVILREVVRLALLILVASVKQAFSLIADELAILQQRFSALVPMAPCIDTSFPELSLWAIIMVHSMPSNQSHKLDARATVDLMRAMGISSGKSAINVAKDLIWIDELMEMKVPEIILEIDHALCSSETDQGTRISARFLADLK</sequence>
<dbReference type="Pfam" id="PF11951">
    <property type="entry name" value="Fungal_trans_2"/>
    <property type="match status" value="1"/>
</dbReference>
<accession>A0A178ZU65</accession>
<dbReference type="AlphaFoldDB" id="A0A178ZU65"/>
<keyword evidence="1" id="KW-0472">Membrane</keyword>
<evidence type="ECO:0000313" key="3">
    <source>
        <dbReference type="Proteomes" id="UP000078343"/>
    </source>
</evidence>
<keyword evidence="1" id="KW-0812">Transmembrane</keyword>
<evidence type="ECO:0000313" key="2">
    <source>
        <dbReference type="EMBL" id="OAP63314.1"/>
    </source>
</evidence>
<comment type="caution">
    <text evidence="2">The sequence shown here is derived from an EMBL/GenBank/DDBJ whole genome shotgun (WGS) entry which is preliminary data.</text>
</comment>
<dbReference type="Proteomes" id="UP000078343">
    <property type="component" value="Unassembled WGS sequence"/>
</dbReference>
<organism evidence="2 3">
    <name type="scientific">Fonsecaea erecta</name>
    <dbReference type="NCBI Taxonomy" id="1367422"/>
    <lineage>
        <taxon>Eukaryota</taxon>
        <taxon>Fungi</taxon>
        <taxon>Dikarya</taxon>
        <taxon>Ascomycota</taxon>
        <taxon>Pezizomycotina</taxon>
        <taxon>Eurotiomycetes</taxon>
        <taxon>Chaetothyriomycetidae</taxon>
        <taxon>Chaetothyriales</taxon>
        <taxon>Herpotrichiellaceae</taxon>
        <taxon>Fonsecaea</taxon>
    </lineage>
</organism>
<dbReference type="PANTHER" id="PTHR37540:SF5">
    <property type="entry name" value="TRANSCRIPTION FACTOR DOMAIN-CONTAINING PROTEIN"/>
    <property type="match status" value="1"/>
</dbReference>
<dbReference type="RefSeq" id="XP_018696681.1">
    <property type="nucleotide sequence ID" value="XM_018834057.1"/>
</dbReference>
<dbReference type="STRING" id="1367422.A0A178ZU65"/>
<reference evidence="2 3" key="1">
    <citation type="submission" date="2016-04" db="EMBL/GenBank/DDBJ databases">
        <title>Draft genome of Fonsecaea erecta CBS 125763.</title>
        <authorList>
            <person name="Weiss V.A."/>
            <person name="Vicente V.A."/>
            <person name="Raittz R.T."/>
            <person name="Moreno L.F."/>
            <person name="De Souza E.M."/>
            <person name="Pedrosa F.O."/>
            <person name="Steffens M.B."/>
            <person name="Faoro H."/>
            <person name="Tadra-Sfeir M.Z."/>
            <person name="Najafzadeh M.J."/>
            <person name="Felipe M.S."/>
            <person name="Teixeira M."/>
            <person name="Sun J."/>
            <person name="Xi L."/>
            <person name="Gomes R."/>
            <person name="De Azevedo C.M."/>
            <person name="Salgado C.G."/>
            <person name="Da Silva M.B."/>
            <person name="Nascimento M.F."/>
            <person name="Queiroz-Telles F."/>
            <person name="Attili D.S."/>
            <person name="Gorbushina A."/>
        </authorList>
    </citation>
    <scope>NUCLEOTIDE SEQUENCE [LARGE SCALE GENOMIC DNA]</scope>
    <source>
        <strain evidence="2 3">CBS 125763</strain>
    </source>
</reference>
<dbReference type="EMBL" id="LVYI01000002">
    <property type="protein sequence ID" value="OAP63314.1"/>
    <property type="molecule type" value="Genomic_DNA"/>
</dbReference>
<feature type="transmembrane region" description="Helical" evidence="1">
    <location>
        <begin position="133"/>
        <end position="155"/>
    </location>
</feature>
<dbReference type="OrthoDB" id="3469225at2759"/>
<name>A0A178ZU65_9EURO</name>
<proteinExistence type="predicted"/>
<dbReference type="PANTHER" id="PTHR37540">
    <property type="entry name" value="TRANSCRIPTION FACTOR (ACR-2), PUTATIVE-RELATED-RELATED"/>
    <property type="match status" value="1"/>
</dbReference>
<gene>
    <name evidence="2" type="ORF">AYL99_02541</name>
</gene>
<dbReference type="GeneID" id="30006711"/>
<keyword evidence="1" id="KW-1133">Transmembrane helix</keyword>
<keyword evidence="3" id="KW-1185">Reference proteome</keyword>
<dbReference type="InterPro" id="IPR021858">
    <property type="entry name" value="Fun_TF"/>
</dbReference>
<evidence type="ECO:0000256" key="1">
    <source>
        <dbReference type="SAM" id="Phobius"/>
    </source>
</evidence>